<dbReference type="RefSeq" id="WP_050669137.1">
    <property type="nucleotide sequence ID" value="NZ_LAIR01000002.1"/>
</dbReference>
<dbReference type="Proteomes" id="UP000037397">
    <property type="component" value="Unassembled WGS sequence"/>
</dbReference>
<protein>
    <recommendedName>
        <fullName evidence="2">Methyltransferase type 11 domain-containing protein</fullName>
    </recommendedName>
</protein>
<dbReference type="OrthoDB" id="9810247at2"/>
<evidence type="ECO:0000259" key="2">
    <source>
        <dbReference type="Pfam" id="PF08241"/>
    </source>
</evidence>
<dbReference type="GO" id="GO:0008757">
    <property type="term" value="F:S-adenosylmethionine-dependent methyltransferase activity"/>
    <property type="evidence" value="ECO:0007669"/>
    <property type="project" value="InterPro"/>
</dbReference>
<dbReference type="Gene3D" id="3.40.50.150">
    <property type="entry name" value="Vaccinia Virus protein VP39"/>
    <property type="match status" value="1"/>
</dbReference>
<comment type="caution">
    <text evidence="3">The sequence shown here is derived from an EMBL/GenBank/DDBJ whole genome shotgun (WGS) entry which is preliminary data.</text>
</comment>
<dbReference type="EMBL" id="LAIR01000002">
    <property type="protein sequence ID" value="KNX36843.1"/>
    <property type="molecule type" value="Genomic_DNA"/>
</dbReference>
<evidence type="ECO:0000313" key="4">
    <source>
        <dbReference type="Proteomes" id="UP000037397"/>
    </source>
</evidence>
<dbReference type="InterPro" id="IPR029063">
    <property type="entry name" value="SAM-dependent_MTases_sf"/>
</dbReference>
<evidence type="ECO:0000256" key="1">
    <source>
        <dbReference type="SAM" id="MobiDB-lite"/>
    </source>
</evidence>
<feature type="compositionally biased region" description="Polar residues" evidence="1">
    <location>
        <begin position="67"/>
        <end position="83"/>
    </location>
</feature>
<dbReference type="STRING" id="1631356.VV01_06270"/>
<feature type="region of interest" description="Disordered" evidence="1">
    <location>
        <begin position="65"/>
        <end position="87"/>
    </location>
</feature>
<organism evidence="3 4">
    <name type="scientific">Luteipulveratus halotolerans</name>
    <dbReference type="NCBI Taxonomy" id="1631356"/>
    <lineage>
        <taxon>Bacteria</taxon>
        <taxon>Bacillati</taxon>
        <taxon>Actinomycetota</taxon>
        <taxon>Actinomycetes</taxon>
        <taxon>Micrococcales</taxon>
        <taxon>Dermacoccaceae</taxon>
        <taxon>Luteipulveratus</taxon>
    </lineage>
</organism>
<dbReference type="SUPFAM" id="SSF53335">
    <property type="entry name" value="S-adenosyl-L-methionine-dependent methyltransferases"/>
    <property type="match status" value="1"/>
</dbReference>
<reference evidence="4" key="1">
    <citation type="submission" date="2015-03" db="EMBL/GenBank/DDBJ databases">
        <title>Luteipulveratus halotolerans sp. nov., a novel actinobacterium (Dermacoccaceae) from Sarawak, Malaysia.</title>
        <authorList>
            <person name="Juboi H."/>
            <person name="Basik A."/>
            <person name="Shamsul S.S."/>
            <person name="Arnold P."/>
            <person name="Schmitt E.K."/>
            <person name="Sanglier J.-J."/>
            <person name="Yeo T."/>
        </authorList>
    </citation>
    <scope>NUCLEOTIDE SEQUENCE [LARGE SCALE GENOMIC DNA]</scope>
    <source>
        <strain evidence="4">C296001</strain>
    </source>
</reference>
<sequence>MGWRAELKRVRGDRLARTIARAHDDKLDRLIAHSERQADLLDRLLARQTQQDATIAELRTRVEALTPTASDATPSPSAGTSDQDSWRTKAQVGELGFHVHDTFRQHDEQWWPVIDGEWREMGFSPEGWRDRTVVDVGAGSRLRSLWFEGASIIAIEPLADQYMEQVAWSDLTRATEVYSVPGETFVPEVEGRADLVVSINALDHGYDLATSIGNIGRYLKPGATAFVSFDMHDTVTDEMHPMVVRHDDLVELFPRIGLKLVRTAEHSRRYHGATGPKARHYWLQQA</sequence>
<evidence type="ECO:0000313" key="3">
    <source>
        <dbReference type="EMBL" id="KNX36843.1"/>
    </source>
</evidence>
<accession>A0A0L6CH51</accession>
<dbReference type="InterPro" id="IPR013216">
    <property type="entry name" value="Methyltransf_11"/>
</dbReference>
<dbReference type="AlphaFoldDB" id="A0A0L6CH51"/>
<keyword evidence="4" id="KW-1185">Reference proteome</keyword>
<gene>
    <name evidence="3" type="ORF">VV01_06270</name>
</gene>
<proteinExistence type="predicted"/>
<dbReference type="Pfam" id="PF08241">
    <property type="entry name" value="Methyltransf_11"/>
    <property type="match status" value="1"/>
</dbReference>
<name>A0A0L6CH51_9MICO</name>
<feature type="domain" description="Methyltransferase type 11" evidence="2">
    <location>
        <begin position="134"/>
        <end position="226"/>
    </location>
</feature>